<gene>
    <name evidence="1" type="ORF">DME_LOCUS9331</name>
</gene>
<protein>
    <submittedName>
        <fullName evidence="4">Transcriptional regulator</fullName>
    </submittedName>
</protein>
<evidence type="ECO:0000313" key="3">
    <source>
        <dbReference type="Proteomes" id="UP000274756"/>
    </source>
</evidence>
<name>A0A0N4UED7_DRAME</name>
<evidence type="ECO:0000313" key="1">
    <source>
        <dbReference type="EMBL" id="VDN59358.1"/>
    </source>
</evidence>
<proteinExistence type="predicted"/>
<evidence type="ECO:0000313" key="4">
    <source>
        <dbReference type="WBParaSite" id="DME_0000573801-mRNA-1"/>
    </source>
</evidence>
<evidence type="ECO:0000313" key="2">
    <source>
        <dbReference type="Proteomes" id="UP000038040"/>
    </source>
</evidence>
<accession>A0A0N4UED7</accession>
<dbReference type="Proteomes" id="UP000038040">
    <property type="component" value="Unplaced"/>
</dbReference>
<dbReference type="EMBL" id="UYYG01001180">
    <property type="protein sequence ID" value="VDN59358.1"/>
    <property type="molecule type" value="Genomic_DNA"/>
</dbReference>
<keyword evidence="3" id="KW-1185">Reference proteome</keyword>
<reference evidence="4" key="1">
    <citation type="submission" date="2017-02" db="UniProtKB">
        <authorList>
            <consortium name="WormBaseParasite"/>
        </authorList>
    </citation>
    <scope>IDENTIFICATION</scope>
</reference>
<dbReference type="AlphaFoldDB" id="A0A0N4UED7"/>
<reference evidence="1 3" key="2">
    <citation type="submission" date="2018-11" db="EMBL/GenBank/DDBJ databases">
        <authorList>
            <consortium name="Pathogen Informatics"/>
        </authorList>
    </citation>
    <scope>NUCLEOTIDE SEQUENCE [LARGE SCALE GENOMIC DNA]</scope>
</reference>
<organism evidence="2 4">
    <name type="scientific">Dracunculus medinensis</name>
    <name type="common">Guinea worm</name>
    <dbReference type="NCBI Taxonomy" id="318479"/>
    <lineage>
        <taxon>Eukaryota</taxon>
        <taxon>Metazoa</taxon>
        <taxon>Ecdysozoa</taxon>
        <taxon>Nematoda</taxon>
        <taxon>Chromadorea</taxon>
        <taxon>Rhabditida</taxon>
        <taxon>Spirurina</taxon>
        <taxon>Dracunculoidea</taxon>
        <taxon>Dracunculidae</taxon>
        <taxon>Dracunculus</taxon>
    </lineage>
</organism>
<dbReference type="Proteomes" id="UP000274756">
    <property type="component" value="Unassembled WGS sequence"/>
</dbReference>
<dbReference type="WBParaSite" id="DME_0000573801-mRNA-1">
    <property type="protein sequence ID" value="DME_0000573801-mRNA-1"/>
    <property type="gene ID" value="DME_0000573801"/>
</dbReference>
<sequence length="31" mass="3793">MNAFYYLEKKIVENILKHIFVVCDRMVLKFS</sequence>